<comment type="caution">
    <text evidence="2">The sequence shown here is derived from an EMBL/GenBank/DDBJ whole genome shotgun (WGS) entry which is preliminary data.</text>
</comment>
<keyword evidence="1" id="KW-0732">Signal</keyword>
<dbReference type="AlphaFoldDB" id="A0A4Z1L6A6"/>
<feature type="chain" id="PRO_5021253810" evidence="1">
    <location>
        <begin position="22"/>
        <end position="133"/>
    </location>
</feature>
<name>A0A4Z1L6A6_9HELO</name>
<accession>A0A4Z1L6A6</accession>
<protein>
    <submittedName>
        <fullName evidence="2">Uncharacterized protein</fullName>
    </submittedName>
</protein>
<organism evidence="2 3">
    <name type="scientific">Botrytis porri</name>
    <dbReference type="NCBI Taxonomy" id="87229"/>
    <lineage>
        <taxon>Eukaryota</taxon>
        <taxon>Fungi</taxon>
        <taxon>Dikarya</taxon>
        <taxon>Ascomycota</taxon>
        <taxon>Pezizomycotina</taxon>
        <taxon>Leotiomycetes</taxon>
        <taxon>Helotiales</taxon>
        <taxon>Sclerotiniaceae</taxon>
        <taxon>Botrytis</taxon>
    </lineage>
</organism>
<proteinExistence type="predicted"/>
<keyword evidence="3" id="KW-1185">Reference proteome</keyword>
<gene>
    <name evidence="2" type="ORF">BPOR_0004g00450</name>
</gene>
<feature type="signal peptide" evidence="1">
    <location>
        <begin position="1"/>
        <end position="21"/>
    </location>
</feature>
<evidence type="ECO:0000256" key="1">
    <source>
        <dbReference type="SAM" id="SignalP"/>
    </source>
</evidence>
<sequence>MHRFFHVTAFLLVLLLATTHGGNVPNSLHNHAYSGYSSTASIEPRALLLADRIPTTTATDAMATPLVARDNSVTESSDMLYIPNLCTLGLVVVATMTVSAGSSSTGTPDSKGHGKVNPKYCGDSTIFAHLSLC</sequence>
<dbReference type="Proteomes" id="UP000297280">
    <property type="component" value="Unassembled WGS sequence"/>
</dbReference>
<evidence type="ECO:0000313" key="3">
    <source>
        <dbReference type="Proteomes" id="UP000297280"/>
    </source>
</evidence>
<reference evidence="2 3" key="1">
    <citation type="submission" date="2017-12" db="EMBL/GenBank/DDBJ databases">
        <title>Comparative genomics of Botrytis spp.</title>
        <authorList>
            <person name="Valero-Jimenez C.A."/>
            <person name="Tapia P."/>
            <person name="Veloso J."/>
            <person name="Silva-Moreno E."/>
            <person name="Staats M."/>
            <person name="Valdes J.H."/>
            <person name="Van Kan J.A.L."/>
        </authorList>
    </citation>
    <scope>NUCLEOTIDE SEQUENCE [LARGE SCALE GENOMIC DNA]</scope>
    <source>
        <strain evidence="2 3">MUCL3349</strain>
    </source>
</reference>
<evidence type="ECO:0000313" key="2">
    <source>
        <dbReference type="EMBL" id="TGO92400.1"/>
    </source>
</evidence>
<dbReference type="EMBL" id="PQXO01000004">
    <property type="protein sequence ID" value="TGO92400.1"/>
    <property type="molecule type" value="Genomic_DNA"/>
</dbReference>